<proteinExistence type="predicted"/>
<reference evidence="1" key="1">
    <citation type="submission" date="2025-05" db="UniProtKB">
        <authorList>
            <consortium name="EnsemblMetazoa"/>
        </authorList>
    </citation>
    <scope>IDENTIFICATION</scope>
</reference>
<keyword evidence="2" id="KW-1185">Reference proteome</keyword>
<dbReference type="Proteomes" id="UP001652700">
    <property type="component" value="Unplaced"/>
</dbReference>
<evidence type="ECO:0000313" key="1">
    <source>
        <dbReference type="EnsemblMetazoa" id="XP_050508198.1"/>
    </source>
</evidence>
<dbReference type="GeneID" id="126885616"/>
<evidence type="ECO:0000313" key="2">
    <source>
        <dbReference type="Proteomes" id="UP001652700"/>
    </source>
</evidence>
<accession>A0ABM5KDD4</accession>
<organism evidence="1 2">
    <name type="scientific">Diabrotica virgifera virgifera</name>
    <name type="common">western corn rootworm</name>
    <dbReference type="NCBI Taxonomy" id="50390"/>
    <lineage>
        <taxon>Eukaryota</taxon>
        <taxon>Metazoa</taxon>
        <taxon>Ecdysozoa</taxon>
        <taxon>Arthropoda</taxon>
        <taxon>Hexapoda</taxon>
        <taxon>Insecta</taxon>
        <taxon>Pterygota</taxon>
        <taxon>Neoptera</taxon>
        <taxon>Endopterygota</taxon>
        <taxon>Coleoptera</taxon>
        <taxon>Polyphaga</taxon>
        <taxon>Cucujiformia</taxon>
        <taxon>Chrysomeloidea</taxon>
        <taxon>Chrysomelidae</taxon>
        <taxon>Galerucinae</taxon>
        <taxon>Diabroticina</taxon>
        <taxon>Diabroticites</taxon>
        <taxon>Diabrotica</taxon>
    </lineage>
</organism>
<protein>
    <submittedName>
        <fullName evidence="1">Uncharacterized protein</fullName>
    </submittedName>
</protein>
<dbReference type="EnsemblMetazoa" id="XM_050652241.1">
    <property type="protein sequence ID" value="XP_050508198.1"/>
    <property type="gene ID" value="LOC126885616"/>
</dbReference>
<name>A0ABM5KDD4_DIAVI</name>
<sequence>MIGKGKWGNGARRVIVRCIVFQIPWKILRTQPVLHLSTDLMNDLRHYLQSTIVRGVSQIRLLKIARILLVFLLQKNRTERNMLHVNHVDTRKNGRTNKRRNRRDTSIYNRENELIFGAHKFSFNRYKKKRR</sequence>
<dbReference type="RefSeq" id="XP_050508198.1">
    <property type="nucleotide sequence ID" value="XM_050652241.1"/>
</dbReference>